<name>A0AAD8LLA2_TARER</name>
<feature type="region of interest" description="Disordered" evidence="1">
    <location>
        <begin position="1"/>
        <end position="32"/>
    </location>
</feature>
<organism evidence="2 3">
    <name type="scientific">Tagetes erecta</name>
    <name type="common">African marigold</name>
    <dbReference type="NCBI Taxonomy" id="13708"/>
    <lineage>
        <taxon>Eukaryota</taxon>
        <taxon>Viridiplantae</taxon>
        <taxon>Streptophyta</taxon>
        <taxon>Embryophyta</taxon>
        <taxon>Tracheophyta</taxon>
        <taxon>Spermatophyta</taxon>
        <taxon>Magnoliopsida</taxon>
        <taxon>eudicotyledons</taxon>
        <taxon>Gunneridae</taxon>
        <taxon>Pentapetalae</taxon>
        <taxon>asterids</taxon>
        <taxon>campanulids</taxon>
        <taxon>Asterales</taxon>
        <taxon>Asteraceae</taxon>
        <taxon>Asteroideae</taxon>
        <taxon>Heliantheae alliance</taxon>
        <taxon>Tageteae</taxon>
        <taxon>Tagetes</taxon>
    </lineage>
</organism>
<sequence>MPHLSPAPPPPSHLRPSVVATISDQNPSTGRICGGAEVKRERHTMVVVATCSDNGSGGGVTNGIERKMGGSGG</sequence>
<feature type="compositionally biased region" description="Basic and acidic residues" evidence="1">
    <location>
        <begin position="64"/>
        <end position="73"/>
    </location>
</feature>
<dbReference type="EMBL" id="JAUHHV010000001">
    <property type="protein sequence ID" value="KAK1441141.1"/>
    <property type="molecule type" value="Genomic_DNA"/>
</dbReference>
<gene>
    <name evidence="2" type="ORF">QVD17_06980</name>
</gene>
<reference evidence="2" key="1">
    <citation type="journal article" date="2023" name="bioRxiv">
        <title>Improved chromosome-level genome assembly for marigold (Tagetes erecta).</title>
        <authorList>
            <person name="Jiang F."/>
            <person name="Yuan L."/>
            <person name="Wang S."/>
            <person name="Wang H."/>
            <person name="Xu D."/>
            <person name="Wang A."/>
            <person name="Fan W."/>
        </authorList>
    </citation>
    <scope>NUCLEOTIDE SEQUENCE</scope>
    <source>
        <strain evidence="2">WSJ</strain>
        <tissue evidence="2">Leaf</tissue>
    </source>
</reference>
<proteinExistence type="predicted"/>
<feature type="compositionally biased region" description="Polar residues" evidence="1">
    <location>
        <begin position="20"/>
        <end position="29"/>
    </location>
</feature>
<evidence type="ECO:0000313" key="3">
    <source>
        <dbReference type="Proteomes" id="UP001229421"/>
    </source>
</evidence>
<dbReference type="Proteomes" id="UP001229421">
    <property type="component" value="Unassembled WGS sequence"/>
</dbReference>
<comment type="caution">
    <text evidence="2">The sequence shown here is derived from an EMBL/GenBank/DDBJ whole genome shotgun (WGS) entry which is preliminary data.</text>
</comment>
<feature type="compositionally biased region" description="Pro residues" evidence="1">
    <location>
        <begin position="1"/>
        <end position="13"/>
    </location>
</feature>
<feature type="region of interest" description="Disordered" evidence="1">
    <location>
        <begin position="52"/>
        <end position="73"/>
    </location>
</feature>
<protein>
    <submittedName>
        <fullName evidence="2">Uncharacterized protein</fullName>
    </submittedName>
</protein>
<keyword evidence="3" id="KW-1185">Reference proteome</keyword>
<evidence type="ECO:0000256" key="1">
    <source>
        <dbReference type="SAM" id="MobiDB-lite"/>
    </source>
</evidence>
<accession>A0AAD8LLA2</accession>
<dbReference type="AlphaFoldDB" id="A0AAD8LLA2"/>
<evidence type="ECO:0000313" key="2">
    <source>
        <dbReference type="EMBL" id="KAK1441141.1"/>
    </source>
</evidence>